<evidence type="ECO:0000313" key="1">
    <source>
        <dbReference type="EMBL" id="KAK3707833.1"/>
    </source>
</evidence>
<reference evidence="1" key="1">
    <citation type="submission" date="2023-07" db="EMBL/GenBank/DDBJ databases">
        <title>Black Yeasts Isolated from many extreme environments.</title>
        <authorList>
            <person name="Coleine C."/>
            <person name="Stajich J.E."/>
            <person name="Selbmann L."/>
        </authorList>
    </citation>
    <scope>NUCLEOTIDE SEQUENCE</scope>
    <source>
        <strain evidence="1">CCFEE 5714</strain>
    </source>
</reference>
<dbReference type="EMBL" id="JAUTXU010000106">
    <property type="protein sequence ID" value="KAK3707833.1"/>
    <property type="molecule type" value="Genomic_DNA"/>
</dbReference>
<sequence length="161" mass="18460">MYSDKLWRSRYLITLWVAQLFFLIIFLLILALYMMEIAGRTNGNVCAILATTMTLLCFALVMMPLEMVFQSYRLLEPWLFLAFQIYKVLFGTIFTIVLIAGYARTDYNGPGSWIKYIVIATIVFAAGMAVSFWCALAYGIVILRRHRKGGYHNVKGRSGKE</sequence>
<protein>
    <submittedName>
        <fullName evidence="1">Uncharacterized protein</fullName>
    </submittedName>
</protein>
<evidence type="ECO:0000313" key="2">
    <source>
        <dbReference type="Proteomes" id="UP001281147"/>
    </source>
</evidence>
<comment type="caution">
    <text evidence="1">The sequence shown here is derived from an EMBL/GenBank/DDBJ whole genome shotgun (WGS) entry which is preliminary data.</text>
</comment>
<proteinExistence type="predicted"/>
<name>A0ACC3N0T9_9PEZI</name>
<keyword evidence="2" id="KW-1185">Reference proteome</keyword>
<dbReference type="Proteomes" id="UP001281147">
    <property type="component" value="Unassembled WGS sequence"/>
</dbReference>
<gene>
    <name evidence="1" type="ORF">LTR37_011835</name>
</gene>
<accession>A0ACC3N0T9</accession>
<organism evidence="1 2">
    <name type="scientific">Vermiconidia calcicola</name>
    <dbReference type="NCBI Taxonomy" id="1690605"/>
    <lineage>
        <taxon>Eukaryota</taxon>
        <taxon>Fungi</taxon>
        <taxon>Dikarya</taxon>
        <taxon>Ascomycota</taxon>
        <taxon>Pezizomycotina</taxon>
        <taxon>Dothideomycetes</taxon>
        <taxon>Dothideomycetidae</taxon>
        <taxon>Mycosphaerellales</taxon>
        <taxon>Extremaceae</taxon>
        <taxon>Vermiconidia</taxon>
    </lineage>
</organism>